<dbReference type="EMBL" id="LCRB01000015">
    <property type="protein sequence ID" value="KKW26207.1"/>
    <property type="molecule type" value="Genomic_DNA"/>
</dbReference>
<dbReference type="SUPFAM" id="SSF81301">
    <property type="entry name" value="Nucleotidyltransferase"/>
    <property type="match status" value="1"/>
</dbReference>
<evidence type="ECO:0000259" key="1">
    <source>
        <dbReference type="Pfam" id="PF01909"/>
    </source>
</evidence>
<comment type="caution">
    <text evidence="2">The sequence shown here is derived from an EMBL/GenBank/DDBJ whole genome shotgun (WGS) entry which is preliminary data.</text>
</comment>
<dbReference type="Pfam" id="PF01909">
    <property type="entry name" value="NTP_transf_2"/>
    <property type="match status" value="1"/>
</dbReference>
<protein>
    <recommendedName>
        <fullName evidence="1">Polymerase nucleotidyl transferase domain-containing protein</fullName>
    </recommendedName>
</protein>
<dbReference type="InterPro" id="IPR043519">
    <property type="entry name" value="NT_sf"/>
</dbReference>
<feature type="domain" description="Polymerase nucleotidyl transferase" evidence="1">
    <location>
        <begin position="61"/>
        <end position="116"/>
    </location>
</feature>
<evidence type="ECO:0000313" key="3">
    <source>
        <dbReference type="Proteomes" id="UP000034913"/>
    </source>
</evidence>
<reference evidence="2 3" key="1">
    <citation type="journal article" date="2015" name="Nature">
        <title>rRNA introns, odd ribosomes, and small enigmatic genomes across a large radiation of phyla.</title>
        <authorList>
            <person name="Brown C.T."/>
            <person name="Hug L.A."/>
            <person name="Thomas B.C."/>
            <person name="Sharon I."/>
            <person name="Castelle C.J."/>
            <person name="Singh A."/>
            <person name="Wilkins M.J."/>
            <person name="Williams K.H."/>
            <person name="Banfield J.F."/>
        </authorList>
    </citation>
    <scope>NUCLEOTIDE SEQUENCE [LARGE SCALE GENOMIC DNA]</scope>
</reference>
<dbReference type="Proteomes" id="UP000034913">
    <property type="component" value="Unassembled WGS sequence"/>
</dbReference>
<dbReference type="GO" id="GO:0016779">
    <property type="term" value="F:nucleotidyltransferase activity"/>
    <property type="evidence" value="ECO:0007669"/>
    <property type="project" value="InterPro"/>
</dbReference>
<dbReference type="Gene3D" id="3.30.460.10">
    <property type="entry name" value="Beta Polymerase, domain 2"/>
    <property type="match status" value="1"/>
</dbReference>
<evidence type="ECO:0000313" key="2">
    <source>
        <dbReference type="EMBL" id="KKW26207.1"/>
    </source>
</evidence>
<dbReference type="CDD" id="cd05403">
    <property type="entry name" value="NT_KNTase_like"/>
    <property type="match status" value="1"/>
</dbReference>
<accession>A0A0G1ZEE6</accession>
<dbReference type="AlphaFoldDB" id="A0A0G1ZEE6"/>
<sequence>MELRQLAAREQLVKTVVRSGNGGAVWVPKSWLGQEVVIILPEKPRLGLKGRIVHLLEPYLKDVISVGIYGSYARNEQEKDSDIDVLVVTKEKRMKIKEGNVEITSLPIDKLKSTIQKYPTMYYQMVQEAVPLINASVLEDLKSIKVKKENFMPYLRETREHSKSNREFLELDKLDGPYLTSYSVMYSAMLRLRGLFIMRCLLEKGRFSNRNFKSWLKAKGVSLHEYKCCYHAYRLMRDGRDAKSLKISVETAEKLLTILHNELNSLETQVNGQ</sequence>
<name>A0A0G1ZEE6_UNCK3</name>
<organism evidence="2 3">
    <name type="scientific">candidate division Kazan bacterium GW2011_GWB1_52_7</name>
    <dbReference type="NCBI Taxonomy" id="1620414"/>
    <lineage>
        <taxon>Bacteria</taxon>
        <taxon>Bacteria division Kazan-3B-28</taxon>
    </lineage>
</organism>
<dbReference type="InterPro" id="IPR002934">
    <property type="entry name" value="Polymerase_NTP_transf_dom"/>
</dbReference>
<dbReference type="NCBIfam" id="NF033496">
    <property type="entry name" value="DUF2080_fam_acc"/>
    <property type="match status" value="1"/>
</dbReference>
<gene>
    <name evidence="2" type="ORF">VF00_C0015G0004</name>
</gene>
<proteinExistence type="predicted"/>